<name>A0A1I2MGY8_9ACTN</name>
<dbReference type="AlphaFoldDB" id="A0A1I2MGY8"/>
<dbReference type="RefSeq" id="WP_093717745.1">
    <property type="nucleotide sequence ID" value="NZ_FONG01000036.1"/>
</dbReference>
<keyword evidence="2" id="KW-1185">Reference proteome</keyword>
<gene>
    <name evidence="1" type="ORF">SAMN05216251_1366</name>
</gene>
<dbReference type="Proteomes" id="UP000199323">
    <property type="component" value="Unassembled WGS sequence"/>
</dbReference>
<evidence type="ECO:0000313" key="1">
    <source>
        <dbReference type="EMBL" id="SFF90742.1"/>
    </source>
</evidence>
<proteinExistence type="predicted"/>
<sequence length="256" mass="26749">MTPAASAVAVTAMVHTAAILPGCAVHSRGALLTSGVPLADAIRTAWHSGHRLSAERETPLVLRVATPDGRIEARAIRGWQRPVPEPVTGHQPVDHPAWLDPVPDRAGLLRPIRAAQRSGQPAAAAAAAGVLAGALRAELGAHPHTALAAELQAQAAADARMWTRAARLHTEAAALHHQLGAPGDREAACVRGAVTAWVRASAHPSRTTAETVACGFTLAHTLIGLCPHTDELAAVLRRLAEYIPPTDSRTEPETSR</sequence>
<organism evidence="1 2">
    <name type="scientific">Actinacidiphila alni</name>
    <dbReference type="NCBI Taxonomy" id="380248"/>
    <lineage>
        <taxon>Bacteria</taxon>
        <taxon>Bacillati</taxon>
        <taxon>Actinomycetota</taxon>
        <taxon>Actinomycetes</taxon>
        <taxon>Kitasatosporales</taxon>
        <taxon>Streptomycetaceae</taxon>
        <taxon>Actinacidiphila</taxon>
    </lineage>
</organism>
<reference evidence="1 2" key="1">
    <citation type="submission" date="2016-10" db="EMBL/GenBank/DDBJ databases">
        <authorList>
            <person name="de Groot N.N."/>
        </authorList>
    </citation>
    <scope>NUCLEOTIDE SEQUENCE [LARGE SCALE GENOMIC DNA]</scope>
    <source>
        <strain evidence="1 2">CGMCC 4.3510</strain>
    </source>
</reference>
<dbReference type="STRING" id="380248.SAMN05216251_1366"/>
<dbReference type="EMBL" id="FONG01000036">
    <property type="protein sequence ID" value="SFF90742.1"/>
    <property type="molecule type" value="Genomic_DNA"/>
</dbReference>
<evidence type="ECO:0000313" key="2">
    <source>
        <dbReference type="Proteomes" id="UP000199323"/>
    </source>
</evidence>
<accession>A0A1I2MGY8</accession>
<protein>
    <submittedName>
        <fullName evidence="1">Uncharacterized protein</fullName>
    </submittedName>
</protein>